<reference evidence="2" key="1">
    <citation type="submission" date="2016-10" db="EMBL/GenBank/DDBJ databases">
        <authorList>
            <person name="Varghese N."/>
            <person name="Submissions S."/>
        </authorList>
    </citation>
    <scope>NUCLEOTIDE SEQUENCE [LARGE SCALE GENOMIC DNA]</scope>
    <source>
        <strain evidence="2">R-53102</strain>
    </source>
</reference>
<evidence type="ECO:0000313" key="1">
    <source>
        <dbReference type="EMBL" id="SFD60325.1"/>
    </source>
</evidence>
<protein>
    <submittedName>
        <fullName evidence="1">Uncharacterized protein</fullName>
    </submittedName>
</protein>
<dbReference type="AlphaFoldDB" id="A0A1I1TPI6"/>
<sequence>MEIKGNKTLVFNDVLNGETCEQPLKKLRGATIYVRAHIVFYMLVFVDRGHEVSKEDYDWCVDYLKAKAGNQ</sequence>
<dbReference type="STRING" id="1505723.SAMN04487792_1534"/>
<name>A0A1I1TPI6_9LACO</name>
<organism evidence="1 2">
    <name type="scientific">Lactobacillus bombicola</name>
    <dbReference type="NCBI Taxonomy" id="1505723"/>
    <lineage>
        <taxon>Bacteria</taxon>
        <taxon>Bacillati</taxon>
        <taxon>Bacillota</taxon>
        <taxon>Bacilli</taxon>
        <taxon>Lactobacillales</taxon>
        <taxon>Lactobacillaceae</taxon>
        <taxon>Lactobacillus</taxon>
    </lineage>
</organism>
<accession>A0A1I1TPI6</accession>
<proteinExistence type="predicted"/>
<dbReference type="Proteomes" id="UP000199599">
    <property type="component" value="Unassembled WGS sequence"/>
</dbReference>
<dbReference type="EMBL" id="FOMN01000011">
    <property type="protein sequence ID" value="SFD60325.1"/>
    <property type="molecule type" value="Genomic_DNA"/>
</dbReference>
<evidence type="ECO:0000313" key="2">
    <source>
        <dbReference type="Proteomes" id="UP000199599"/>
    </source>
</evidence>
<gene>
    <name evidence="1" type="ORF">SAMN04487792_1534</name>
</gene>